<keyword evidence="1" id="KW-1133">Transmembrane helix</keyword>
<name>A0ABW1BSQ2_9ACTN</name>
<organism evidence="3 4">
    <name type="scientific">Nonomuraea harbinensis</name>
    <dbReference type="NCBI Taxonomy" id="1286938"/>
    <lineage>
        <taxon>Bacteria</taxon>
        <taxon>Bacillati</taxon>
        <taxon>Actinomycetota</taxon>
        <taxon>Actinomycetes</taxon>
        <taxon>Streptosporangiales</taxon>
        <taxon>Streptosporangiaceae</taxon>
        <taxon>Nonomuraea</taxon>
    </lineage>
</organism>
<protein>
    <submittedName>
        <fullName evidence="3">Alpha/beta fold hydrolase</fullName>
    </submittedName>
</protein>
<feature type="transmembrane region" description="Helical" evidence="1">
    <location>
        <begin position="119"/>
        <end position="140"/>
    </location>
</feature>
<dbReference type="EMBL" id="JBHSNW010000006">
    <property type="protein sequence ID" value="MFC5816286.1"/>
    <property type="molecule type" value="Genomic_DNA"/>
</dbReference>
<feature type="transmembrane region" description="Helical" evidence="1">
    <location>
        <begin position="173"/>
        <end position="194"/>
    </location>
</feature>
<accession>A0ABW1BSQ2</accession>
<feature type="transmembrane region" description="Helical" evidence="1">
    <location>
        <begin position="79"/>
        <end position="99"/>
    </location>
</feature>
<keyword evidence="3" id="KW-0378">Hydrolase</keyword>
<sequence length="454" mass="47499">MERRLCVLAASAFIGAALLSSAWVTGQLTTPRVDRAHGYVGELAARDQEWTRLFRVSDVLAGLACLAGVALAPRVRQEWQGWLALASAGLLTALAGLFPMDCAVLSDPACVPATLSHRAHVAAAVLAAVAVPVSMAVLSARWRATGAWLLTGLTAVAGVLTLVTAASGQLAGLAQRGLVTLVAVWLVYVAVRLLESDATVLMPGPLHVVREGSGPAVLIACGPGGAWCHWDAIAADLARDRLVIRFDRPGLGLSPASPVPPTLHGEAARLAALAPEHPERVTVVAHAVAAWHAEAFARLHPLRVARLVLVDPACPPPPGRGTSSIGRALGAWLPALGGTWGAAALARLAGPVAHRLIAGCADTHRLYRGGRVAAAIAGEWLARRDMAVELREIRAEHRLPAVPVTVIRTRRRSAGCPERLAAQLNARLVHLPAHRSAPGLRLRPHALRAIADAV</sequence>
<dbReference type="InterPro" id="IPR009339">
    <property type="entry name" value="DUF998"/>
</dbReference>
<evidence type="ECO:0000259" key="2">
    <source>
        <dbReference type="Pfam" id="PF00561"/>
    </source>
</evidence>
<evidence type="ECO:0000256" key="1">
    <source>
        <dbReference type="SAM" id="Phobius"/>
    </source>
</evidence>
<feature type="domain" description="AB hydrolase-1" evidence="2">
    <location>
        <begin position="217"/>
        <end position="364"/>
    </location>
</feature>
<dbReference type="RefSeq" id="WP_219544679.1">
    <property type="nucleotide sequence ID" value="NZ_JAHKRN010000010.1"/>
</dbReference>
<feature type="transmembrane region" description="Helical" evidence="1">
    <location>
        <begin position="50"/>
        <end position="72"/>
    </location>
</feature>
<evidence type="ECO:0000313" key="3">
    <source>
        <dbReference type="EMBL" id="MFC5816286.1"/>
    </source>
</evidence>
<dbReference type="InterPro" id="IPR000073">
    <property type="entry name" value="AB_hydrolase_1"/>
</dbReference>
<proteinExistence type="predicted"/>
<reference evidence="4" key="1">
    <citation type="journal article" date="2019" name="Int. J. Syst. Evol. Microbiol.">
        <title>The Global Catalogue of Microorganisms (GCM) 10K type strain sequencing project: providing services to taxonomists for standard genome sequencing and annotation.</title>
        <authorList>
            <consortium name="The Broad Institute Genomics Platform"/>
            <consortium name="The Broad Institute Genome Sequencing Center for Infectious Disease"/>
            <person name="Wu L."/>
            <person name="Ma J."/>
        </authorList>
    </citation>
    <scope>NUCLEOTIDE SEQUENCE [LARGE SCALE GENOMIC DNA]</scope>
    <source>
        <strain evidence="4">CGMCC 4.7106</strain>
    </source>
</reference>
<feature type="transmembrane region" description="Helical" evidence="1">
    <location>
        <begin position="147"/>
        <end position="167"/>
    </location>
</feature>
<dbReference type="Proteomes" id="UP001596096">
    <property type="component" value="Unassembled WGS sequence"/>
</dbReference>
<keyword evidence="1" id="KW-0472">Membrane</keyword>
<dbReference type="GO" id="GO:0016787">
    <property type="term" value="F:hydrolase activity"/>
    <property type="evidence" value="ECO:0007669"/>
    <property type="project" value="UniProtKB-KW"/>
</dbReference>
<comment type="caution">
    <text evidence="3">The sequence shown here is derived from an EMBL/GenBank/DDBJ whole genome shotgun (WGS) entry which is preliminary data.</text>
</comment>
<gene>
    <name evidence="3" type="ORF">ACFPUY_14415</name>
</gene>
<dbReference type="Pfam" id="PF06197">
    <property type="entry name" value="DUF998"/>
    <property type="match status" value="1"/>
</dbReference>
<evidence type="ECO:0000313" key="4">
    <source>
        <dbReference type="Proteomes" id="UP001596096"/>
    </source>
</evidence>
<keyword evidence="1" id="KW-0812">Transmembrane</keyword>
<dbReference type="Pfam" id="PF00561">
    <property type="entry name" value="Abhydrolase_1"/>
    <property type="match status" value="1"/>
</dbReference>
<keyword evidence="4" id="KW-1185">Reference proteome</keyword>